<dbReference type="InterPro" id="IPR000944">
    <property type="entry name" value="Tscrpt_reg_Rrf2"/>
</dbReference>
<comment type="caution">
    <text evidence="1">The sequence shown here is derived from an EMBL/GenBank/DDBJ whole genome shotgun (WGS) entry which is preliminary data.</text>
</comment>
<dbReference type="EMBL" id="DYWI01000180">
    <property type="protein sequence ID" value="HJF66267.1"/>
    <property type="molecule type" value="Genomic_DNA"/>
</dbReference>
<dbReference type="PROSITE" id="PS51197">
    <property type="entry name" value="HTH_RRF2_2"/>
    <property type="match status" value="1"/>
</dbReference>
<reference evidence="1" key="1">
    <citation type="journal article" date="2021" name="PeerJ">
        <title>Extensive microbial diversity within the chicken gut microbiome revealed by metagenomics and culture.</title>
        <authorList>
            <person name="Gilroy R."/>
            <person name="Ravi A."/>
            <person name="Getino M."/>
            <person name="Pursley I."/>
            <person name="Horton D.L."/>
            <person name="Alikhan N.F."/>
            <person name="Baker D."/>
            <person name="Gharbi K."/>
            <person name="Hall N."/>
            <person name="Watson M."/>
            <person name="Adriaenssens E.M."/>
            <person name="Foster-Nyarko E."/>
            <person name="Jarju S."/>
            <person name="Secka A."/>
            <person name="Antonio M."/>
            <person name="Oren A."/>
            <person name="Chaudhuri R.R."/>
            <person name="La Ragione R."/>
            <person name="Hildebrand F."/>
            <person name="Pallen M.J."/>
        </authorList>
    </citation>
    <scope>NUCLEOTIDE SEQUENCE</scope>
    <source>
        <strain evidence="1">ChiGjej6B6-11269</strain>
    </source>
</reference>
<dbReference type="InterPro" id="IPR036390">
    <property type="entry name" value="WH_DNA-bd_sf"/>
</dbReference>
<name>A0A9D2UYA5_9ACTN</name>
<dbReference type="Pfam" id="PF02082">
    <property type="entry name" value="Rrf2"/>
    <property type="match status" value="1"/>
</dbReference>
<dbReference type="PANTHER" id="PTHR33221">
    <property type="entry name" value="WINGED HELIX-TURN-HELIX TRANSCRIPTIONAL REGULATOR, RRF2 FAMILY"/>
    <property type="match status" value="1"/>
</dbReference>
<dbReference type="Proteomes" id="UP000786989">
    <property type="component" value="Unassembled WGS sequence"/>
</dbReference>
<evidence type="ECO:0000313" key="1">
    <source>
        <dbReference type="EMBL" id="HJF66267.1"/>
    </source>
</evidence>
<sequence>MAYSTKLSDALHLLVFVHEQQGSDLSSEAIAASLAANASSVRQMMGRLRRARLIESVVGHAKPRLARDPEHVTMLDVYRAVEGDKPLLHWDMHTNPQCGLGVNVQVVIGEMFDDVQRQAEAAMAEVTLRRIIGEYRSRIDERAGS</sequence>
<proteinExistence type="predicted"/>
<dbReference type="SUPFAM" id="SSF46785">
    <property type="entry name" value="Winged helix' DNA-binding domain"/>
    <property type="match status" value="1"/>
</dbReference>
<dbReference type="AlphaFoldDB" id="A0A9D2UYA5"/>
<dbReference type="GO" id="GO:0005829">
    <property type="term" value="C:cytosol"/>
    <property type="evidence" value="ECO:0007669"/>
    <property type="project" value="TreeGrafter"/>
</dbReference>
<dbReference type="Gene3D" id="1.10.10.10">
    <property type="entry name" value="Winged helix-like DNA-binding domain superfamily/Winged helix DNA-binding domain"/>
    <property type="match status" value="1"/>
</dbReference>
<dbReference type="InterPro" id="IPR036388">
    <property type="entry name" value="WH-like_DNA-bd_sf"/>
</dbReference>
<dbReference type="GO" id="GO:0003700">
    <property type="term" value="F:DNA-binding transcription factor activity"/>
    <property type="evidence" value="ECO:0007669"/>
    <property type="project" value="TreeGrafter"/>
</dbReference>
<protein>
    <submittedName>
        <fullName evidence="1">Rrf2 family transcriptional regulator</fullName>
    </submittedName>
</protein>
<organism evidence="1 2">
    <name type="scientific">Slackia equolifaciens</name>
    <dbReference type="NCBI Taxonomy" id="498718"/>
    <lineage>
        <taxon>Bacteria</taxon>
        <taxon>Bacillati</taxon>
        <taxon>Actinomycetota</taxon>
        <taxon>Coriobacteriia</taxon>
        <taxon>Eggerthellales</taxon>
        <taxon>Eggerthellaceae</taxon>
        <taxon>Slackia</taxon>
    </lineage>
</organism>
<accession>A0A9D2UYA5</accession>
<gene>
    <name evidence="1" type="ORF">K8U77_09180</name>
</gene>
<dbReference type="PANTHER" id="PTHR33221:SF15">
    <property type="entry name" value="HTH-TYPE TRANSCRIPTIONAL REGULATOR YWGB-RELATED"/>
    <property type="match status" value="1"/>
</dbReference>
<reference evidence="1" key="2">
    <citation type="submission" date="2021-09" db="EMBL/GenBank/DDBJ databases">
        <authorList>
            <person name="Gilroy R."/>
        </authorList>
    </citation>
    <scope>NUCLEOTIDE SEQUENCE</scope>
    <source>
        <strain evidence="1">ChiGjej6B6-11269</strain>
    </source>
</reference>
<evidence type="ECO:0000313" key="2">
    <source>
        <dbReference type="Proteomes" id="UP000786989"/>
    </source>
</evidence>